<evidence type="ECO:0000256" key="5">
    <source>
        <dbReference type="ARBA" id="ARBA00022729"/>
    </source>
</evidence>
<comment type="function">
    <text evidence="1">VSG forms a coat on the surface of the parasite. The trypanosome evades the immune response of the host by expressing a series of antigenically distinct VSGs from an estimated 1000 VSG genes.</text>
</comment>
<dbReference type="EMBL" id="KX701020">
    <property type="protein sequence ID" value="APD74976.1"/>
    <property type="molecule type" value="Genomic_DNA"/>
</dbReference>
<feature type="domain" description="Trypanosome variant surface glycoprotein B-type N-terminal" evidence="11">
    <location>
        <begin position="15"/>
        <end position="367"/>
    </location>
</feature>
<dbReference type="AlphaFoldDB" id="A0A1J0RB02"/>
<evidence type="ECO:0000256" key="2">
    <source>
        <dbReference type="ARBA" id="ARBA00004609"/>
    </source>
</evidence>
<evidence type="ECO:0000256" key="7">
    <source>
        <dbReference type="ARBA" id="ARBA00023180"/>
    </source>
</evidence>
<dbReference type="Pfam" id="PF13206">
    <property type="entry name" value="VSG_B"/>
    <property type="match status" value="1"/>
</dbReference>
<evidence type="ECO:0000313" key="12">
    <source>
        <dbReference type="EMBL" id="APD74976.1"/>
    </source>
</evidence>
<dbReference type="VEuPathDB" id="TriTrypDB:Tb427_000071700"/>
<dbReference type="SUPFAM" id="SSF118251">
    <property type="entry name" value="Variant surface glycoprotein MITAT 1.2, VSG 221, C-terminal domain"/>
    <property type="match status" value="1"/>
</dbReference>
<dbReference type="InterPro" id="IPR027446">
    <property type="entry name" value="VSG_C_dom_sf"/>
</dbReference>
<keyword evidence="7" id="KW-0325">Glycoprotein</keyword>
<evidence type="ECO:0000256" key="9">
    <source>
        <dbReference type="SAM" id="SignalP"/>
    </source>
</evidence>
<evidence type="ECO:0000256" key="6">
    <source>
        <dbReference type="ARBA" id="ARBA00023136"/>
    </source>
</evidence>
<evidence type="ECO:0000256" key="1">
    <source>
        <dbReference type="ARBA" id="ARBA00002523"/>
    </source>
</evidence>
<evidence type="ECO:0000256" key="8">
    <source>
        <dbReference type="ARBA" id="ARBA00023288"/>
    </source>
</evidence>
<proteinExistence type="predicted"/>
<dbReference type="VEuPathDB" id="TriTrypDB:Tb09.v4.0030"/>
<dbReference type="VEuPathDB" id="TriTrypDB:Tbg972.9.570"/>
<reference evidence="12" key="1">
    <citation type="submission" date="2016-08" db="EMBL/GenBank/DDBJ databases">
        <title>VSG repertoire of Trypanosoma brucei EATRO 1125.</title>
        <authorList>
            <person name="Cross G.A."/>
        </authorList>
    </citation>
    <scope>NUCLEOTIDE SEQUENCE</scope>
    <source>
        <strain evidence="12">EATRO 1125</strain>
    </source>
</reference>
<evidence type="ECO:0000256" key="4">
    <source>
        <dbReference type="ARBA" id="ARBA00022622"/>
    </source>
</evidence>
<organism evidence="12">
    <name type="scientific">Trypanosoma brucei</name>
    <dbReference type="NCBI Taxonomy" id="5691"/>
    <lineage>
        <taxon>Eukaryota</taxon>
        <taxon>Discoba</taxon>
        <taxon>Euglenozoa</taxon>
        <taxon>Kinetoplastea</taxon>
        <taxon>Metakinetoplastina</taxon>
        <taxon>Trypanosomatida</taxon>
        <taxon>Trypanosomatidae</taxon>
        <taxon>Trypanosoma</taxon>
    </lineage>
</organism>
<comment type="subcellular location">
    <subcellularLocation>
        <location evidence="2">Cell membrane</location>
        <topology evidence="2">Lipid-anchor</topology>
        <topology evidence="2">GPI-anchor</topology>
    </subcellularLocation>
</comment>
<name>A0A1J0RB02_9TRYP</name>
<protein>
    <submittedName>
        <fullName evidence="12">Variant surface glycoprotein 1125.4764</fullName>
    </submittedName>
</protein>
<dbReference type="Pfam" id="PF10659">
    <property type="entry name" value="Trypan_glycop_C"/>
    <property type="match status" value="1"/>
</dbReference>
<keyword evidence="3" id="KW-1003">Cell membrane</keyword>
<dbReference type="GO" id="GO:0005886">
    <property type="term" value="C:plasma membrane"/>
    <property type="evidence" value="ECO:0007669"/>
    <property type="project" value="UniProtKB-SubCell"/>
</dbReference>
<dbReference type="InterPro" id="IPR019609">
    <property type="entry name" value="Variant_surf_glycoprt_trypan_C"/>
</dbReference>
<dbReference type="GO" id="GO:0098552">
    <property type="term" value="C:side of membrane"/>
    <property type="evidence" value="ECO:0007669"/>
    <property type="project" value="UniProtKB-KW"/>
</dbReference>
<keyword evidence="8" id="KW-0449">Lipoprotein</keyword>
<dbReference type="VEuPathDB" id="TriTrypDB:Tb1125.Tb09.v4.0030"/>
<evidence type="ECO:0000259" key="11">
    <source>
        <dbReference type="Pfam" id="PF13206"/>
    </source>
</evidence>
<keyword evidence="6" id="KW-0472">Membrane</keyword>
<dbReference type="InterPro" id="IPR025932">
    <property type="entry name" value="Trypano_VSG_B_N_dom"/>
</dbReference>
<feature type="chain" id="PRO_5013266735" evidence="9">
    <location>
        <begin position="23"/>
        <end position="461"/>
    </location>
</feature>
<keyword evidence="5 9" id="KW-0732">Signal</keyword>
<feature type="signal peptide" evidence="9">
    <location>
        <begin position="1"/>
        <end position="22"/>
    </location>
</feature>
<evidence type="ECO:0000256" key="3">
    <source>
        <dbReference type="ARBA" id="ARBA00022475"/>
    </source>
</evidence>
<evidence type="ECO:0000259" key="10">
    <source>
        <dbReference type="Pfam" id="PF10659"/>
    </source>
</evidence>
<accession>A0A1J0RB02</accession>
<sequence length="461" mass="49707">MRSDIVAFMLLSACGFAQQADAGTNEAKNLAEMGTLCSLINLAETSITGLSEPGISEDDINAIKAVNITLADPDWTRQFATSATTAKEDAPNCKDPSTQEQCKKQWLEWQASSIKAYGEGELTKKIQISNEQKLSLQGQAAARQAAAITAAELQLKDSYNNRYKPDLDEAATKIKADLELAAFGQSTAGKNPNNKCIAPTGGDRQTMCALPSVGKVPCLTLLCVCTKDGGTATTDICGNAVTPTLTWTSPTDAPAQYAGLDAICKKHTNAKVTSEFIIQKLGQLFGMLKTLTHGSGDMIHLRAHTNSQHCDAQASSACADFTKAYPLKAAEMATNIDWEQHLLRAVEKLKKADHAAQEKQRTEATIKALRIQVYLVFNRTAAAKIYATKNPNPVARPPICDSHKSNTTCTKNNCKWKGTNETEGECKPKEGEGAVKAENDEKTTNTTRNTIVINKVPILLL</sequence>
<feature type="domain" description="Trypanosome variant surface glycoprotein C-terminal" evidence="10">
    <location>
        <begin position="400"/>
        <end position="447"/>
    </location>
</feature>
<keyword evidence="4" id="KW-0336">GPI-anchor</keyword>